<dbReference type="Proteomes" id="UP000223363">
    <property type="component" value="Segment"/>
</dbReference>
<feature type="domain" description="GIY-YIG" evidence="1">
    <location>
        <begin position="14"/>
        <end position="106"/>
    </location>
</feature>
<dbReference type="CDD" id="cd10440">
    <property type="entry name" value="GIY-YIG_COG3680"/>
    <property type="match status" value="1"/>
</dbReference>
<dbReference type="EMBL" id="MF285618">
    <property type="protein sequence ID" value="ATA65612.1"/>
    <property type="molecule type" value="Genomic_DNA"/>
</dbReference>
<protein>
    <recommendedName>
        <fullName evidence="1">GIY-YIG domain-containing protein</fullName>
    </recommendedName>
</protein>
<evidence type="ECO:0000313" key="3">
    <source>
        <dbReference type="Proteomes" id="UP000223363"/>
    </source>
</evidence>
<proteinExistence type="predicted"/>
<sequence>MTINKFPHEVSEKLGWYVYTLTNPLNNDEVFYVGKGCGNRIFAHVNDQLKTKDASNLSLKLGTIKEIHESGLEVGHNIVAYNLRDETEAFAVESALINVYPNLTNEVKGHGNKFGVLTVEEAIVQYGAEEAVLEDDVLIIKINDSYDKMSTYDAVRFSWPVVVSRASRAKAVLAVANGIVRGVFEVDSWKPATPENFPEMYRLRTIEDVAKESKRKAFSGRVASEPLYSRYINKKLPAEYSLKGSQQSIRYNFK</sequence>
<accession>A0A289ZIY5</accession>
<dbReference type="Pfam" id="PF22945">
    <property type="entry name" value="LEM-3_GIY-YIG"/>
    <property type="match status" value="1"/>
</dbReference>
<reference evidence="3" key="1">
    <citation type="submission" date="2017-06" db="EMBL/GenBank/DDBJ databases">
        <authorList>
            <person name="Zhao X."/>
        </authorList>
    </citation>
    <scope>NUCLEOTIDE SEQUENCE [LARGE SCALE GENOMIC DNA]</scope>
</reference>
<name>A0A289ZIY5_9CAUD</name>
<keyword evidence="3" id="KW-1185">Reference proteome</keyword>
<gene>
    <name evidence="2" type="ORF">2050HW_00277</name>
</gene>
<organism evidence="2 3">
    <name type="scientific">Serratia phage vB_SmaM_ 2050HW</name>
    <dbReference type="NCBI Taxonomy" id="2024252"/>
    <lineage>
        <taxon>Viruses</taxon>
        <taxon>Duplodnaviria</taxon>
        <taxon>Heunggongvirae</taxon>
        <taxon>Uroviricota</taxon>
        <taxon>Caudoviricetes</taxon>
        <taxon>Chimalliviridae</taxon>
        <taxon>Moabitevirus</taxon>
        <taxon>Moabitevirus mv2050HW</taxon>
    </lineage>
</organism>
<dbReference type="PROSITE" id="PS50164">
    <property type="entry name" value="GIY_YIG"/>
    <property type="match status" value="1"/>
</dbReference>
<evidence type="ECO:0000259" key="1">
    <source>
        <dbReference type="PROSITE" id="PS50164"/>
    </source>
</evidence>
<dbReference type="InterPro" id="IPR000305">
    <property type="entry name" value="GIY-YIG_endonuc"/>
</dbReference>
<evidence type="ECO:0000313" key="2">
    <source>
        <dbReference type="EMBL" id="ATA65612.1"/>
    </source>
</evidence>